<organism evidence="3 4">
    <name type="scientific">Marinobacter nauticus</name>
    <name type="common">Marinobacter hydrocarbonoclasticus</name>
    <name type="synonym">Marinobacter aquaeolei</name>
    <dbReference type="NCBI Taxonomy" id="2743"/>
    <lineage>
        <taxon>Bacteria</taxon>
        <taxon>Pseudomonadati</taxon>
        <taxon>Pseudomonadota</taxon>
        <taxon>Gammaproteobacteria</taxon>
        <taxon>Pseudomonadales</taxon>
        <taxon>Marinobacteraceae</taxon>
        <taxon>Marinobacter</taxon>
    </lineage>
</organism>
<dbReference type="Gene3D" id="3.40.190.10">
    <property type="entry name" value="Periplasmic binding protein-like II"/>
    <property type="match status" value="2"/>
</dbReference>
<feature type="chain" id="PRO_5044584831" description="Solute-binding protein family 3/N-terminal domain-containing protein" evidence="1">
    <location>
        <begin position="25"/>
        <end position="246"/>
    </location>
</feature>
<gene>
    <name evidence="3" type="ORF">DET51_101380</name>
    <name evidence="2" type="ORF">DET64_101381</name>
</gene>
<proteinExistence type="predicted"/>
<dbReference type="SUPFAM" id="SSF53850">
    <property type="entry name" value="Periplasmic binding protein-like II"/>
    <property type="match status" value="1"/>
</dbReference>
<dbReference type="EMBL" id="QPJB01000001">
    <property type="protein sequence ID" value="RCW38037.1"/>
    <property type="molecule type" value="Genomic_DNA"/>
</dbReference>
<name>A0A350RTP8_MARNT</name>
<evidence type="ECO:0008006" key="6">
    <source>
        <dbReference type="Google" id="ProtNLM"/>
    </source>
</evidence>
<comment type="caution">
    <text evidence="3">The sequence shown here is derived from an EMBL/GenBank/DDBJ whole genome shotgun (WGS) entry which is preliminary data.</text>
</comment>
<dbReference type="RefSeq" id="WP_023009904.1">
    <property type="nucleotide sequence ID" value="NZ_CAXEXJ010000038.1"/>
</dbReference>
<keyword evidence="1" id="KW-0732">Signal</keyword>
<dbReference type="EMBL" id="QNSA01000001">
    <property type="protein sequence ID" value="RBP77191.1"/>
    <property type="molecule type" value="Genomic_DNA"/>
</dbReference>
<evidence type="ECO:0000313" key="5">
    <source>
        <dbReference type="Proteomes" id="UP000253065"/>
    </source>
</evidence>
<accession>A0A350RTP8</accession>
<dbReference type="Proteomes" id="UP000253065">
    <property type="component" value="Unassembled WGS sequence"/>
</dbReference>
<reference evidence="3 4" key="1">
    <citation type="submission" date="2018-07" db="EMBL/GenBank/DDBJ databases">
        <title>Freshwater and sediment microbial communities from various areas in North America, analyzing microbe dynamics in response to fracking.</title>
        <authorList>
            <person name="Lamendella R."/>
        </authorList>
    </citation>
    <scope>NUCLEOTIDE SEQUENCE [LARGE SCALE GENOMIC DNA]</scope>
    <source>
        <strain evidence="3 4">114E</strain>
        <strain evidence="2 5">114E_o</strain>
    </source>
</reference>
<feature type="signal peptide" evidence="1">
    <location>
        <begin position="1"/>
        <end position="24"/>
    </location>
</feature>
<sequence length="246" mass="27303">MEAIRRLLIAVLASLAFVAPHTTANGLPAEVRLATIEGVPSATAARQILEIAYQRLGVGVSVMEVPTKRALLLADNGGLDGDLYRVDAVASNYPNLVRVEFPLLQGKLLAVVRETETHDLPHSPKNQPLRVSVLRGAIIAEDKARELGMEPILADDYDQVRSLLELGRVDVAFVSDVEGISPLTNEHWHRLKPIRKPVTTFTFYHYLNQRHAVLADQLAKVLEQLEREGIKAEVLESLRRHQHSKS</sequence>
<evidence type="ECO:0000313" key="2">
    <source>
        <dbReference type="EMBL" id="RBP77191.1"/>
    </source>
</evidence>
<evidence type="ECO:0000256" key="1">
    <source>
        <dbReference type="SAM" id="SignalP"/>
    </source>
</evidence>
<protein>
    <recommendedName>
        <fullName evidence="6">Solute-binding protein family 3/N-terminal domain-containing protein</fullName>
    </recommendedName>
</protein>
<evidence type="ECO:0000313" key="3">
    <source>
        <dbReference type="EMBL" id="RCW38037.1"/>
    </source>
</evidence>
<dbReference type="Proteomes" id="UP000252795">
    <property type="component" value="Unassembled WGS sequence"/>
</dbReference>
<evidence type="ECO:0000313" key="4">
    <source>
        <dbReference type="Proteomes" id="UP000252795"/>
    </source>
</evidence>
<keyword evidence="5" id="KW-1185">Reference proteome</keyword>
<dbReference type="AlphaFoldDB" id="A0A350RTP8"/>